<name>A0A6J7TP72_9ZZZZ</name>
<dbReference type="Gene3D" id="3.40.50.1950">
    <property type="entry name" value="Flavin prenyltransferase-like"/>
    <property type="match status" value="1"/>
</dbReference>
<dbReference type="Pfam" id="PF02441">
    <property type="entry name" value="Flavoprotein"/>
    <property type="match status" value="1"/>
</dbReference>
<dbReference type="Gene3D" id="3.40.50.10300">
    <property type="entry name" value="CoaB-like"/>
    <property type="match status" value="1"/>
</dbReference>
<dbReference type="EMBL" id="CAFBLE010000002">
    <property type="protein sequence ID" value="CAB4859686.1"/>
    <property type="molecule type" value="Genomic_DNA"/>
</dbReference>
<dbReference type="InterPro" id="IPR003382">
    <property type="entry name" value="Flavoprotein"/>
</dbReference>
<dbReference type="EMBL" id="CAFBQL010000002">
    <property type="protein sequence ID" value="CAB5055285.1"/>
    <property type="molecule type" value="Genomic_DNA"/>
</dbReference>
<dbReference type="EMBL" id="CAEZWT010000032">
    <property type="protein sequence ID" value="CAB4669560.1"/>
    <property type="molecule type" value="Genomic_DNA"/>
</dbReference>
<feature type="domain" description="Flavoprotein" evidence="3">
    <location>
        <begin position="6"/>
        <end position="149"/>
    </location>
</feature>
<dbReference type="GO" id="GO:0071513">
    <property type="term" value="C:phosphopantothenoylcysteine decarboxylase complex"/>
    <property type="evidence" value="ECO:0007669"/>
    <property type="project" value="TreeGrafter"/>
</dbReference>
<dbReference type="InterPro" id="IPR036551">
    <property type="entry name" value="Flavin_trans-like"/>
</dbReference>
<dbReference type="EMBL" id="CAFBMV010000001">
    <property type="protein sequence ID" value="CAB4911642.1"/>
    <property type="molecule type" value="Genomic_DNA"/>
</dbReference>
<evidence type="ECO:0000313" key="6">
    <source>
        <dbReference type="EMBL" id="CAB4859686.1"/>
    </source>
</evidence>
<dbReference type="PANTHER" id="PTHR14359:SF6">
    <property type="entry name" value="PHOSPHOPANTOTHENOYLCYSTEINE DECARBOXYLASE"/>
    <property type="match status" value="1"/>
</dbReference>
<evidence type="ECO:0000259" key="4">
    <source>
        <dbReference type="Pfam" id="PF04127"/>
    </source>
</evidence>
<protein>
    <submittedName>
        <fullName evidence="8">Unannotated protein</fullName>
    </submittedName>
</protein>
<dbReference type="GO" id="GO:0015937">
    <property type="term" value="P:coenzyme A biosynthetic process"/>
    <property type="evidence" value="ECO:0007669"/>
    <property type="project" value="InterPro"/>
</dbReference>
<reference evidence="8" key="1">
    <citation type="submission" date="2020-05" db="EMBL/GenBank/DDBJ databases">
        <authorList>
            <person name="Chiriac C."/>
            <person name="Salcher M."/>
            <person name="Ghai R."/>
            <person name="Kavagutti S V."/>
        </authorList>
    </citation>
    <scope>NUCLEOTIDE SEQUENCE</scope>
</reference>
<dbReference type="NCBIfam" id="TIGR00521">
    <property type="entry name" value="coaBC_dfp"/>
    <property type="match status" value="1"/>
</dbReference>
<dbReference type="GO" id="GO:0015941">
    <property type="term" value="P:pantothenate catabolic process"/>
    <property type="evidence" value="ECO:0007669"/>
    <property type="project" value="InterPro"/>
</dbReference>
<dbReference type="InterPro" id="IPR035929">
    <property type="entry name" value="CoaB-like_sf"/>
</dbReference>
<dbReference type="PANTHER" id="PTHR14359">
    <property type="entry name" value="HOMO-OLIGOMERIC FLAVIN CONTAINING CYS DECARBOXYLASE FAMILY"/>
    <property type="match status" value="1"/>
</dbReference>
<evidence type="ECO:0000313" key="8">
    <source>
        <dbReference type="EMBL" id="CAB5055285.1"/>
    </source>
</evidence>
<dbReference type="AlphaFoldDB" id="A0A6J7TP72"/>
<dbReference type="HAMAP" id="MF_02225">
    <property type="entry name" value="CoaBC"/>
    <property type="match status" value="1"/>
</dbReference>
<dbReference type="SUPFAM" id="SSF102645">
    <property type="entry name" value="CoaB-like"/>
    <property type="match status" value="1"/>
</dbReference>
<evidence type="ECO:0000256" key="1">
    <source>
        <dbReference type="ARBA" id="ARBA00022793"/>
    </source>
</evidence>
<proteinExistence type="inferred from homology"/>
<dbReference type="InterPro" id="IPR005252">
    <property type="entry name" value="CoaBC"/>
</dbReference>
<evidence type="ECO:0000259" key="3">
    <source>
        <dbReference type="Pfam" id="PF02441"/>
    </source>
</evidence>
<sequence length="399" mass="42601">MSEPKKELVLGVGAGIAAYKACDLLRRLQDFGFGVTVVPTPSSLNFVGKTTWEALSGRQVNTQVWEDVPNVAHIALADRSDYLLVAPATADLIARIAHGRADDLLTNVVLATQAPIFIVPAMHPQMWLNAATIANVELLRARGITVMEPHVGRLTGSDSGIGRFPDTESIIIAFKASIGPSQDLLGKRILITAGGTREEIDPVRYIGNRSSGKQGYALAAAAISRGARVQLIAANTHLPDVAGAEIIKVGSTAQMHTALEAAFAECDALIMCAAVADARPLQSSAHKIKSKSFEKIELTPNEDLLASVAHQRRSGQILVGFAAETEDGFANAQRKIETKGIDLIYVNDVSGGAIFNSELTHGWIIDKDGYSKEIAETTKDTLANELLDMVSHRLGLPNV</sequence>
<keyword evidence="1" id="KW-0210">Decarboxylase</keyword>
<gene>
    <name evidence="5" type="ORF">UFOPK2289_01047</name>
    <name evidence="6" type="ORF">UFOPK3346_00402</name>
    <name evidence="7" type="ORF">UFOPK3670_00068</name>
    <name evidence="8" type="ORF">UFOPK4308_00429</name>
</gene>
<dbReference type="SUPFAM" id="SSF52507">
    <property type="entry name" value="Homo-oligomeric flavin-containing Cys decarboxylases, HFCD"/>
    <property type="match status" value="1"/>
</dbReference>
<evidence type="ECO:0000313" key="5">
    <source>
        <dbReference type="EMBL" id="CAB4669560.1"/>
    </source>
</evidence>
<organism evidence="8">
    <name type="scientific">freshwater metagenome</name>
    <dbReference type="NCBI Taxonomy" id="449393"/>
    <lineage>
        <taxon>unclassified sequences</taxon>
        <taxon>metagenomes</taxon>
        <taxon>ecological metagenomes</taxon>
    </lineage>
</organism>
<dbReference type="GO" id="GO:0010181">
    <property type="term" value="F:FMN binding"/>
    <property type="evidence" value="ECO:0007669"/>
    <property type="project" value="InterPro"/>
</dbReference>
<dbReference type="GO" id="GO:0004633">
    <property type="term" value="F:phosphopantothenoylcysteine decarboxylase activity"/>
    <property type="evidence" value="ECO:0007669"/>
    <property type="project" value="InterPro"/>
</dbReference>
<dbReference type="InterPro" id="IPR007085">
    <property type="entry name" value="DNA/pantothenate-metab_flavo_C"/>
</dbReference>
<dbReference type="GO" id="GO:0004632">
    <property type="term" value="F:phosphopantothenate--cysteine ligase activity"/>
    <property type="evidence" value="ECO:0007669"/>
    <property type="project" value="InterPro"/>
</dbReference>
<accession>A0A6J7TP72</accession>
<evidence type="ECO:0000256" key="2">
    <source>
        <dbReference type="ARBA" id="ARBA00023239"/>
    </source>
</evidence>
<dbReference type="Pfam" id="PF04127">
    <property type="entry name" value="DFP"/>
    <property type="match status" value="1"/>
</dbReference>
<keyword evidence="2" id="KW-0456">Lyase</keyword>
<feature type="domain" description="DNA/pantothenate metabolism flavoprotein C-terminal" evidence="4">
    <location>
        <begin position="185"/>
        <end position="391"/>
    </location>
</feature>
<evidence type="ECO:0000313" key="7">
    <source>
        <dbReference type="EMBL" id="CAB4911642.1"/>
    </source>
</evidence>